<comment type="caution">
    <text evidence="1">The sequence shown here is derived from an EMBL/GenBank/DDBJ whole genome shotgun (WGS) entry which is preliminary data.</text>
</comment>
<dbReference type="EMBL" id="JAIWYP010000008">
    <property type="protein sequence ID" value="KAH3782827.1"/>
    <property type="molecule type" value="Genomic_DNA"/>
</dbReference>
<evidence type="ECO:0000313" key="2">
    <source>
        <dbReference type="Proteomes" id="UP000828390"/>
    </source>
</evidence>
<reference evidence="1" key="2">
    <citation type="submission" date="2020-11" db="EMBL/GenBank/DDBJ databases">
        <authorList>
            <person name="McCartney M.A."/>
            <person name="Auch B."/>
            <person name="Kono T."/>
            <person name="Mallez S."/>
            <person name="Becker A."/>
            <person name="Gohl D.M."/>
            <person name="Silverstein K.A.T."/>
            <person name="Koren S."/>
            <person name="Bechman K.B."/>
            <person name="Herman A."/>
            <person name="Abrahante J.E."/>
            <person name="Garbe J."/>
        </authorList>
    </citation>
    <scope>NUCLEOTIDE SEQUENCE</scope>
    <source>
        <strain evidence="1">Duluth1</strain>
        <tissue evidence="1">Whole animal</tissue>
    </source>
</reference>
<reference evidence="1" key="1">
    <citation type="journal article" date="2019" name="bioRxiv">
        <title>The Genome of the Zebra Mussel, Dreissena polymorpha: A Resource for Invasive Species Research.</title>
        <authorList>
            <person name="McCartney M.A."/>
            <person name="Auch B."/>
            <person name="Kono T."/>
            <person name="Mallez S."/>
            <person name="Zhang Y."/>
            <person name="Obille A."/>
            <person name="Becker A."/>
            <person name="Abrahante J.E."/>
            <person name="Garbe J."/>
            <person name="Badalamenti J.P."/>
            <person name="Herman A."/>
            <person name="Mangelson H."/>
            <person name="Liachko I."/>
            <person name="Sullivan S."/>
            <person name="Sone E.D."/>
            <person name="Koren S."/>
            <person name="Silverstein K.A.T."/>
            <person name="Beckman K.B."/>
            <person name="Gohl D.M."/>
        </authorList>
    </citation>
    <scope>NUCLEOTIDE SEQUENCE</scope>
    <source>
        <strain evidence="1">Duluth1</strain>
        <tissue evidence="1">Whole animal</tissue>
    </source>
</reference>
<name>A0A9D4IRZ6_DREPO</name>
<dbReference type="AlphaFoldDB" id="A0A9D4IRZ6"/>
<keyword evidence="2" id="KW-1185">Reference proteome</keyword>
<gene>
    <name evidence="1" type="ORF">DPMN_160747</name>
</gene>
<protein>
    <submittedName>
        <fullName evidence="1">Uncharacterized protein</fullName>
    </submittedName>
</protein>
<evidence type="ECO:0000313" key="1">
    <source>
        <dbReference type="EMBL" id="KAH3782827.1"/>
    </source>
</evidence>
<dbReference type="Proteomes" id="UP000828390">
    <property type="component" value="Unassembled WGS sequence"/>
</dbReference>
<organism evidence="1 2">
    <name type="scientific">Dreissena polymorpha</name>
    <name type="common">Zebra mussel</name>
    <name type="synonym">Mytilus polymorpha</name>
    <dbReference type="NCBI Taxonomy" id="45954"/>
    <lineage>
        <taxon>Eukaryota</taxon>
        <taxon>Metazoa</taxon>
        <taxon>Spiralia</taxon>
        <taxon>Lophotrochozoa</taxon>
        <taxon>Mollusca</taxon>
        <taxon>Bivalvia</taxon>
        <taxon>Autobranchia</taxon>
        <taxon>Heteroconchia</taxon>
        <taxon>Euheterodonta</taxon>
        <taxon>Imparidentia</taxon>
        <taxon>Neoheterodontei</taxon>
        <taxon>Myida</taxon>
        <taxon>Dreissenoidea</taxon>
        <taxon>Dreissenidae</taxon>
        <taxon>Dreissena</taxon>
    </lineage>
</organism>
<sequence>MEPADEPVYTRRVTVAGVSVEEDIAQLLLRDDEVVTVSSELLLEALPDGNRMDSDLEHLTVNGTIDLNIELKRTGC</sequence>
<accession>A0A9D4IRZ6</accession>
<proteinExistence type="predicted"/>